<evidence type="ECO:0000313" key="2">
    <source>
        <dbReference type="Proteomes" id="UP000191820"/>
    </source>
</evidence>
<dbReference type="SUPFAM" id="SSF51556">
    <property type="entry name" value="Metallo-dependent hydrolases"/>
    <property type="match status" value="1"/>
</dbReference>
<dbReference type="RefSeq" id="WP_080916614.1">
    <property type="nucleotide sequence ID" value="NZ_CP020472.1"/>
</dbReference>
<dbReference type="EMBL" id="CP020472">
    <property type="protein sequence ID" value="ARD23648.1"/>
    <property type="molecule type" value="Genomic_DNA"/>
</dbReference>
<dbReference type="Proteomes" id="UP000191820">
    <property type="component" value="Chromosome"/>
</dbReference>
<dbReference type="InterPro" id="IPR008257">
    <property type="entry name" value="Pept_M19"/>
</dbReference>
<dbReference type="PANTHER" id="PTHR10443:SF12">
    <property type="entry name" value="DIPEPTIDASE"/>
    <property type="match status" value="1"/>
</dbReference>
<name>A0ABM6JQ16_9GAMM</name>
<dbReference type="Pfam" id="PF01244">
    <property type="entry name" value="Peptidase_M19"/>
    <property type="match status" value="1"/>
</dbReference>
<dbReference type="Gene3D" id="3.20.20.140">
    <property type="entry name" value="Metal-dependent hydrolases"/>
    <property type="match status" value="1"/>
</dbReference>
<keyword evidence="2" id="KW-1185">Reference proteome</keyword>
<protein>
    <submittedName>
        <fullName evidence="1">Peptidase M19</fullName>
    </submittedName>
</protein>
<gene>
    <name evidence="1" type="ORF">SJ2017_3397</name>
</gene>
<proteinExistence type="predicted"/>
<evidence type="ECO:0000313" key="1">
    <source>
        <dbReference type="EMBL" id="ARD23648.1"/>
    </source>
</evidence>
<dbReference type="InterPro" id="IPR032466">
    <property type="entry name" value="Metal_Hydrolase"/>
</dbReference>
<accession>A0ABM6JQ16</accession>
<organism evidence="1 2">
    <name type="scientific">Shewanella japonica</name>
    <dbReference type="NCBI Taxonomy" id="93973"/>
    <lineage>
        <taxon>Bacteria</taxon>
        <taxon>Pseudomonadati</taxon>
        <taxon>Pseudomonadota</taxon>
        <taxon>Gammaproteobacteria</taxon>
        <taxon>Alteromonadales</taxon>
        <taxon>Shewanellaceae</taxon>
        <taxon>Shewanella</taxon>
    </lineage>
</organism>
<reference evidence="1 2" key="1">
    <citation type="submission" date="2017-03" db="EMBL/GenBank/DDBJ databases">
        <title>Genome sequencing of Shewanella japonica KCTC 22435.</title>
        <authorList>
            <person name="Kim K.M."/>
        </authorList>
    </citation>
    <scope>NUCLEOTIDE SEQUENCE [LARGE SCALE GENOMIC DNA]</scope>
    <source>
        <strain evidence="1 2">KCTC 22435</strain>
    </source>
</reference>
<sequence length="391" mass="43331">MTTSACNQSRQQLLKGIAAAGLLCPLYSSSVLAQSNKRLYIDGLSFLPDNLDDVRASKLDAYICDISDIEAITQPDGTTNYKRSYKACIASIKEAQQRVIDNPDILLQGLSGRDIASARAEKRTAVYFQIQGADCVEDDNFSGEGQQWQRLNEFHQHGLRVLQLTHHYGNRFAGGALDNDGNQGLNKPLTDDGKQLISALNQRNILIDVSHSSPQTALDTAKASQMPIVQSHGAVRSIVNNARCSPDEVIRAIADTGGVFGVFMMSFWLTNDPVPTIDDYVRQLDRVARIGGVNAVAIANDYPLRGQENLLALDNNNEEGVKQYHEWWQSLAAKNVLGFENLPQHVVIPELNHIDRMSRIDDALAKARYKSSDRDRFLGGNWQRVLNQVLI</sequence>
<dbReference type="PANTHER" id="PTHR10443">
    <property type="entry name" value="MICROSOMAL DIPEPTIDASE"/>
    <property type="match status" value="1"/>
</dbReference>
<dbReference type="PROSITE" id="PS51365">
    <property type="entry name" value="RENAL_DIPEPTIDASE_2"/>
    <property type="match status" value="1"/>
</dbReference>